<comment type="subcellular location">
    <subcellularLocation>
        <location evidence="9">Cytoplasm</location>
    </subcellularLocation>
</comment>
<feature type="domain" description="Radical SAM core" evidence="10">
    <location>
        <begin position="1"/>
        <end position="201"/>
    </location>
</feature>
<dbReference type="STRING" id="690567.2395"/>
<dbReference type="NCBIfam" id="TIGR00539">
    <property type="entry name" value="hemN_rel"/>
    <property type="match status" value="1"/>
</dbReference>
<dbReference type="GO" id="GO:0046872">
    <property type="term" value="F:metal ion binding"/>
    <property type="evidence" value="ECO:0007669"/>
    <property type="project" value="UniProtKB-UniRule"/>
</dbReference>
<protein>
    <recommendedName>
        <fullName evidence="2 9">Heme chaperone HemW</fullName>
    </recommendedName>
</protein>
<evidence type="ECO:0000256" key="9">
    <source>
        <dbReference type="RuleBase" id="RU364116"/>
    </source>
</evidence>
<sequence length="348" mass="40140">MLERYIHCLLKEIKLRSTQWKDYQFSTIYLGGGTPSLLEPFQIEQILKAIFHNYVLTTDTEISMEANPATVNLESLRGFREAGINRISLGVQSFQDNELKILGRIHRVSEIKDTLGALAKSGIKNINLDLIYGIPGQTWKDWLFNLRMAVKYHPQHISAYLLQLDPSVPLARRIISGEIPAENEDLQYAMYYSTIDYLSGQGYQHYEISNFALTGYECHHNLIYWQAHEYLGLGVGAVSYQNGQRIINKANLHDYLTRLESDGICDTKILETMNEREKMLDALILGLRMTTGIKPSELEVRFGIDFIQEYYAIIKKLEQDGLLIIEPDRIRISRRGYFLSNQVFSRFI</sequence>
<evidence type="ECO:0000256" key="8">
    <source>
        <dbReference type="ARBA" id="ARBA00023186"/>
    </source>
</evidence>
<dbReference type="PANTHER" id="PTHR13932">
    <property type="entry name" value="COPROPORPHYRINIGEN III OXIDASE"/>
    <property type="match status" value="1"/>
</dbReference>
<dbReference type="SMART" id="SM00729">
    <property type="entry name" value="Elp3"/>
    <property type="match status" value="1"/>
</dbReference>
<comment type="function">
    <text evidence="9">Probably acts as a heme chaperone, transferring heme to an unknown acceptor. Binds one molecule of heme per monomer, possibly covalently. Binds 1 [4Fe-4S] cluster. The cluster is coordinated with 3 cysteines and an exchangeable S-adenosyl-L-methionine.</text>
</comment>
<dbReference type="InterPro" id="IPR006638">
    <property type="entry name" value="Elp3/MiaA/NifB-like_rSAM"/>
</dbReference>
<evidence type="ECO:0000256" key="7">
    <source>
        <dbReference type="ARBA" id="ARBA00023014"/>
    </source>
</evidence>
<dbReference type="Gene3D" id="3.20.20.70">
    <property type="entry name" value="Aldolase class I"/>
    <property type="match status" value="1"/>
</dbReference>
<evidence type="ECO:0000313" key="11">
    <source>
        <dbReference type="EMBL" id="CFX98790.1"/>
    </source>
</evidence>
<name>A0A0E4C9F9_9FIRM</name>
<reference evidence="11 12" key="1">
    <citation type="submission" date="2015-03" db="EMBL/GenBank/DDBJ databases">
        <authorList>
            <person name="Murphy D."/>
        </authorList>
    </citation>
    <scope>NUCLEOTIDE SEQUENCE [LARGE SCALE GENOMIC DNA]</scope>
    <source>
        <strain evidence="11 12">OL-4</strain>
    </source>
</reference>
<evidence type="ECO:0000256" key="5">
    <source>
        <dbReference type="ARBA" id="ARBA00022723"/>
    </source>
</evidence>
<evidence type="ECO:0000259" key="10">
    <source>
        <dbReference type="PROSITE" id="PS51918"/>
    </source>
</evidence>
<dbReference type="GO" id="GO:0005737">
    <property type="term" value="C:cytoplasm"/>
    <property type="evidence" value="ECO:0007669"/>
    <property type="project" value="UniProtKB-SubCell"/>
</dbReference>
<dbReference type="PROSITE" id="PS51918">
    <property type="entry name" value="RADICAL_SAM"/>
    <property type="match status" value="1"/>
</dbReference>
<organism evidence="11 12">
    <name type="scientific">Syntrophomonas zehnderi OL-4</name>
    <dbReference type="NCBI Taxonomy" id="690567"/>
    <lineage>
        <taxon>Bacteria</taxon>
        <taxon>Bacillati</taxon>
        <taxon>Bacillota</taxon>
        <taxon>Clostridia</taxon>
        <taxon>Eubacteriales</taxon>
        <taxon>Syntrophomonadaceae</taxon>
        <taxon>Syntrophomonas</taxon>
    </lineage>
</organism>
<keyword evidence="5 9" id="KW-0479">Metal-binding</keyword>
<dbReference type="InterPro" id="IPR034505">
    <property type="entry name" value="Coproporphyrinogen-III_oxidase"/>
</dbReference>
<dbReference type="Pfam" id="PF06969">
    <property type="entry name" value="HemN_C"/>
    <property type="match status" value="1"/>
</dbReference>
<dbReference type="Pfam" id="PF04055">
    <property type="entry name" value="Radical_SAM"/>
    <property type="match status" value="1"/>
</dbReference>
<evidence type="ECO:0000256" key="2">
    <source>
        <dbReference type="ARBA" id="ARBA00017228"/>
    </source>
</evidence>
<keyword evidence="6 9" id="KW-0408">Iron</keyword>
<evidence type="ECO:0000256" key="6">
    <source>
        <dbReference type="ARBA" id="ARBA00023004"/>
    </source>
</evidence>
<evidence type="ECO:0000256" key="4">
    <source>
        <dbReference type="ARBA" id="ARBA00022691"/>
    </source>
</evidence>
<keyword evidence="3 9" id="KW-0349">Heme</keyword>
<proteinExistence type="inferred from homology"/>
<dbReference type="GO" id="GO:0051539">
    <property type="term" value="F:4 iron, 4 sulfur cluster binding"/>
    <property type="evidence" value="ECO:0007669"/>
    <property type="project" value="UniProtKB-UniRule"/>
</dbReference>
<gene>
    <name evidence="11" type="ORF">2395</name>
</gene>
<dbReference type="InterPro" id="IPR013785">
    <property type="entry name" value="Aldolase_TIM"/>
</dbReference>
<dbReference type="EMBL" id="CGIH01000040">
    <property type="protein sequence ID" value="CFX98790.1"/>
    <property type="molecule type" value="Genomic_DNA"/>
</dbReference>
<evidence type="ECO:0000256" key="1">
    <source>
        <dbReference type="ARBA" id="ARBA00006100"/>
    </source>
</evidence>
<evidence type="ECO:0000313" key="12">
    <source>
        <dbReference type="Proteomes" id="UP000045545"/>
    </source>
</evidence>
<accession>A0A0E4C9F9</accession>
<keyword evidence="9" id="KW-0004">4Fe-4S</keyword>
<dbReference type="InterPro" id="IPR058240">
    <property type="entry name" value="rSAM_sf"/>
</dbReference>
<evidence type="ECO:0000256" key="3">
    <source>
        <dbReference type="ARBA" id="ARBA00022617"/>
    </source>
</evidence>
<dbReference type="SUPFAM" id="SSF102114">
    <property type="entry name" value="Radical SAM enzymes"/>
    <property type="match status" value="1"/>
</dbReference>
<keyword evidence="9" id="KW-0963">Cytoplasm</keyword>
<keyword evidence="7 9" id="KW-0411">Iron-sulfur</keyword>
<dbReference type="InterPro" id="IPR004559">
    <property type="entry name" value="HemW-like"/>
</dbReference>
<dbReference type="PANTHER" id="PTHR13932:SF5">
    <property type="entry name" value="RADICAL S-ADENOSYL METHIONINE DOMAIN-CONTAINING PROTEIN 1, MITOCHONDRIAL"/>
    <property type="match status" value="1"/>
</dbReference>
<dbReference type="InterPro" id="IPR010723">
    <property type="entry name" value="HemN_C"/>
</dbReference>
<comment type="similarity">
    <text evidence="1">Belongs to the anaerobic coproporphyrinogen-III oxidase family. HemW subfamily.</text>
</comment>
<keyword evidence="4 9" id="KW-0949">S-adenosyl-L-methionine</keyword>
<dbReference type="CDD" id="cd01335">
    <property type="entry name" value="Radical_SAM"/>
    <property type="match status" value="1"/>
</dbReference>
<dbReference type="InterPro" id="IPR007197">
    <property type="entry name" value="rSAM"/>
</dbReference>
<dbReference type="GO" id="GO:0006779">
    <property type="term" value="P:porphyrin-containing compound biosynthetic process"/>
    <property type="evidence" value="ECO:0007669"/>
    <property type="project" value="InterPro"/>
</dbReference>
<keyword evidence="12" id="KW-1185">Reference proteome</keyword>
<keyword evidence="8 9" id="KW-0143">Chaperone</keyword>
<dbReference type="Proteomes" id="UP000045545">
    <property type="component" value="Unassembled WGS sequence"/>
</dbReference>
<dbReference type="GO" id="GO:0004109">
    <property type="term" value="F:coproporphyrinogen oxidase activity"/>
    <property type="evidence" value="ECO:0007669"/>
    <property type="project" value="InterPro"/>
</dbReference>
<dbReference type="AlphaFoldDB" id="A0A0E4C9F9"/>